<gene>
    <name evidence="1" type="ORF">VR7878_03745</name>
</gene>
<organism evidence="1 2">
    <name type="scientific">Vibrio ruber (strain DSM 16370 / JCM 11486 / BCRC 17186 / CECT 7878 / LMG 23124 / VR1)</name>
    <dbReference type="NCBI Taxonomy" id="1123498"/>
    <lineage>
        <taxon>Bacteria</taxon>
        <taxon>Pseudomonadati</taxon>
        <taxon>Pseudomonadota</taxon>
        <taxon>Gammaproteobacteria</taxon>
        <taxon>Vibrionales</taxon>
        <taxon>Vibrionaceae</taxon>
        <taxon>Vibrio</taxon>
    </lineage>
</organism>
<keyword evidence="2" id="KW-1185">Reference proteome</keyword>
<accession>A0A1R4LTC6</accession>
<dbReference type="Proteomes" id="UP000188276">
    <property type="component" value="Unassembled WGS sequence"/>
</dbReference>
<dbReference type="EMBL" id="FULE01000064">
    <property type="protein sequence ID" value="SJN59846.1"/>
    <property type="molecule type" value="Genomic_DNA"/>
</dbReference>
<evidence type="ECO:0000313" key="1">
    <source>
        <dbReference type="EMBL" id="SJN59846.1"/>
    </source>
</evidence>
<name>A0A1R4LTC6_VIBR1</name>
<protein>
    <submittedName>
        <fullName evidence="1">Uncharacterized protein</fullName>
    </submittedName>
</protein>
<reference evidence="2" key="1">
    <citation type="submission" date="2017-02" db="EMBL/GenBank/DDBJ databases">
        <authorList>
            <person name="Rodrigo-Torres L."/>
            <person name="Arahal R.D."/>
            <person name="Lucena T."/>
        </authorList>
    </citation>
    <scope>NUCLEOTIDE SEQUENCE [LARGE SCALE GENOMIC DNA]</scope>
    <source>
        <strain evidence="2">CECT 7878</strain>
    </source>
</reference>
<dbReference type="AlphaFoldDB" id="A0A1R4LTC6"/>
<proteinExistence type="predicted"/>
<evidence type="ECO:0000313" key="2">
    <source>
        <dbReference type="Proteomes" id="UP000188276"/>
    </source>
</evidence>
<sequence>MTLNFLPFIQIVVGIEIQGQTLLRPAVIKCKRQIINRANCGIYDGCRNIAKKQFIFRRDKVEYGAIPTVFLSNELRFLSQILTIITGMSGCFTDMKSNLFQQLLKCGIRIDLHAQRQNVDCYPRCPPQRSSHPSSVRKTEHH</sequence>